<dbReference type="Gene3D" id="3.30.2120.10">
    <property type="entry name" value="Bacillus phage protein-like"/>
    <property type="match status" value="1"/>
</dbReference>
<dbReference type="InterPro" id="IPR028985">
    <property type="entry name" value="Bacillus_phage_prot-like"/>
</dbReference>
<evidence type="ECO:0000313" key="2">
    <source>
        <dbReference type="Proteomes" id="UP001164803"/>
    </source>
</evidence>
<keyword evidence="2" id="KW-1185">Reference proteome</keyword>
<dbReference type="Proteomes" id="UP001164803">
    <property type="component" value="Chromosome"/>
</dbReference>
<accession>A0ABY6YY71</accession>
<proteinExistence type="predicted"/>
<sequence length="108" mass="12016">MSLKWDEMTERERDKLLSETAGYTVYDDLSISVNAIHTFDTPTSFRVFRPSVLVAHAMELVEKSKMLFELNGHPHTGWEASLGSHSASAWTMPEAISLAYLGAKGVDV</sequence>
<evidence type="ECO:0008006" key="3">
    <source>
        <dbReference type="Google" id="ProtNLM"/>
    </source>
</evidence>
<evidence type="ECO:0000313" key="1">
    <source>
        <dbReference type="EMBL" id="WAH35024.1"/>
    </source>
</evidence>
<organism evidence="1 2">
    <name type="scientific">Alicyclobacillus dauci</name>
    <dbReference type="NCBI Taxonomy" id="1475485"/>
    <lineage>
        <taxon>Bacteria</taxon>
        <taxon>Bacillati</taxon>
        <taxon>Bacillota</taxon>
        <taxon>Bacilli</taxon>
        <taxon>Bacillales</taxon>
        <taxon>Alicyclobacillaceae</taxon>
        <taxon>Alicyclobacillus</taxon>
    </lineage>
</organism>
<dbReference type="EMBL" id="CP104064">
    <property type="protein sequence ID" value="WAH35024.1"/>
    <property type="molecule type" value="Genomic_DNA"/>
</dbReference>
<gene>
    <name evidence="1" type="ORF">NZD86_11860</name>
</gene>
<reference evidence="1" key="1">
    <citation type="submission" date="2022-08" db="EMBL/GenBank/DDBJ databases">
        <title>Alicyclobacillus dauci DSM2870, complete genome.</title>
        <authorList>
            <person name="Wang Q."/>
            <person name="Cai R."/>
            <person name="Wang Z."/>
        </authorList>
    </citation>
    <scope>NUCLEOTIDE SEQUENCE</scope>
    <source>
        <strain evidence="1">DSM 28700</strain>
    </source>
</reference>
<dbReference type="RefSeq" id="WP_268041823.1">
    <property type="nucleotide sequence ID" value="NZ_CP104064.1"/>
</dbReference>
<name>A0ABY6YY71_9BACL</name>
<protein>
    <recommendedName>
        <fullName evidence="3">Transketolase</fullName>
    </recommendedName>
</protein>